<keyword evidence="2" id="KW-1133">Transmembrane helix</keyword>
<dbReference type="InterPro" id="IPR018378">
    <property type="entry name" value="C-type_lectin_CS"/>
</dbReference>
<reference evidence="5 6" key="1">
    <citation type="submission" date="2022-05" db="EMBL/GenBank/DDBJ databases">
        <authorList>
            <consortium name="Genoscope - CEA"/>
            <person name="William W."/>
        </authorList>
    </citation>
    <scope>NUCLEOTIDE SEQUENCE [LARGE SCALE GENOMIC DNA]</scope>
</reference>
<dbReference type="InterPro" id="IPR050111">
    <property type="entry name" value="C-type_lectin/snaclec_domain"/>
</dbReference>
<evidence type="ECO:0000256" key="2">
    <source>
        <dbReference type="SAM" id="Phobius"/>
    </source>
</evidence>
<sequence length="567" mass="63274">MRSSITALLILGSLIEVMSWHVHQKVPIKWSSLANLRGLSILMKPGRIHNVDANCIVNDFISNTGSRGHSQYHETFHRLRTLEIHARGGLKRKELVQGFQSIFQRAMEGTKLLWNGSRLVSRLHLENMILKILLIFLIHSLIKRNYSLELQLLATVILYLKTSCATPSPSSVYSRVSSTQYTSTPSLLSFQSTITSDHGNYLAQTLNATSSQGSNFSSHIHIDMSVKTETTLTHLQGICDPDWIHHGDLCYKVVKETKVFNHAERFCVIHSAHLISIQSKEENDIIFSLIQTSIGQPGKIRIWLGMERLSSDSSLHWVDKKPFTYENWAPGEPDQSGACVQMIHKGWWEDASCTQKLPYICKKGSKDSLPYSRATELGVLIGIPMACSAIMLTVVAVLFVKSVNDSHGTYYGYGKNRNKDKIHSCLISMSTGIAQVGAVGYVNEARRFSRSSTRSTPSVHSSVPSIHSLEGSQVASPVTTPEITITPGTPESERRIDITSVPATSATSIEQDRFQSVTSLENLLSRKYIKPKTRRLRSLKKADAVVSPAGAAGKYRRKDEEFEFYEI</sequence>
<name>A0ABN8NI22_9CNID</name>
<dbReference type="PROSITE" id="PS00615">
    <property type="entry name" value="C_TYPE_LECTIN_1"/>
    <property type="match status" value="1"/>
</dbReference>
<dbReference type="CDD" id="cd00037">
    <property type="entry name" value="CLECT"/>
    <property type="match status" value="1"/>
</dbReference>
<keyword evidence="6" id="KW-1185">Reference proteome</keyword>
<organism evidence="5 6">
    <name type="scientific">Porites lobata</name>
    <dbReference type="NCBI Taxonomy" id="104759"/>
    <lineage>
        <taxon>Eukaryota</taxon>
        <taxon>Metazoa</taxon>
        <taxon>Cnidaria</taxon>
        <taxon>Anthozoa</taxon>
        <taxon>Hexacorallia</taxon>
        <taxon>Scleractinia</taxon>
        <taxon>Fungiina</taxon>
        <taxon>Poritidae</taxon>
        <taxon>Porites</taxon>
    </lineage>
</organism>
<dbReference type="Proteomes" id="UP001159405">
    <property type="component" value="Unassembled WGS sequence"/>
</dbReference>
<feature type="chain" id="PRO_5046805283" description="C-type lectin domain-containing protein" evidence="3">
    <location>
        <begin position="20"/>
        <end position="567"/>
    </location>
</feature>
<dbReference type="InterPro" id="IPR016187">
    <property type="entry name" value="CTDL_fold"/>
</dbReference>
<dbReference type="SUPFAM" id="SSF56436">
    <property type="entry name" value="C-type lectin-like"/>
    <property type="match status" value="1"/>
</dbReference>
<feature type="domain" description="C-type lectin" evidence="4">
    <location>
        <begin position="246"/>
        <end position="362"/>
    </location>
</feature>
<gene>
    <name evidence="5" type="ORF">PLOB_00018673</name>
</gene>
<dbReference type="Gene3D" id="3.10.100.10">
    <property type="entry name" value="Mannose-Binding Protein A, subunit A"/>
    <property type="match status" value="1"/>
</dbReference>
<evidence type="ECO:0000256" key="3">
    <source>
        <dbReference type="SAM" id="SignalP"/>
    </source>
</evidence>
<evidence type="ECO:0000313" key="6">
    <source>
        <dbReference type="Proteomes" id="UP001159405"/>
    </source>
</evidence>
<dbReference type="InterPro" id="IPR001304">
    <property type="entry name" value="C-type_lectin-like"/>
</dbReference>
<dbReference type="InterPro" id="IPR016186">
    <property type="entry name" value="C-type_lectin-like/link_sf"/>
</dbReference>
<keyword evidence="2" id="KW-0472">Membrane</keyword>
<keyword evidence="3" id="KW-0732">Signal</keyword>
<comment type="caution">
    <text evidence="5">The sequence shown here is derived from an EMBL/GenBank/DDBJ whole genome shotgun (WGS) entry which is preliminary data.</text>
</comment>
<evidence type="ECO:0000259" key="4">
    <source>
        <dbReference type="PROSITE" id="PS50041"/>
    </source>
</evidence>
<dbReference type="Pfam" id="PF00059">
    <property type="entry name" value="Lectin_C"/>
    <property type="match status" value="1"/>
</dbReference>
<feature type="signal peptide" evidence="3">
    <location>
        <begin position="1"/>
        <end position="19"/>
    </location>
</feature>
<evidence type="ECO:0000313" key="5">
    <source>
        <dbReference type="EMBL" id="CAH3110102.1"/>
    </source>
</evidence>
<keyword evidence="2" id="KW-0812">Transmembrane</keyword>
<dbReference type="PROSITE" id="PS50041">
    <property type="entry name" value="C_TYPE_LECTIN_2"/>
    <property type="match status" value="1"/>
</dbReference>
<protein>
    <recommendedName>
        <fullName evidence="4">C-type lectin domain-containing protein</fullName>
    </recommendedName>
</protein>
<proteinExistence type="predicted"/>
<accession>A0ABN8NI22</accession>
<evidence type="ECO:0000256" key="1">
    <source>
        <dbReference type="ARBA" id="ARBA00023157"/>
    </source>
</evidence>
<dbReference type="EMBL" id="CALNXK010000022">
    <property type="protein sequence ID" value="CAH3110102.1"/>
    <property type="molecule type" value="Genomic_DNA"/>
</dbReference>
<dbReference type="SMART" id="SM00034">
    <property type="entry name" value="CLECT"/>
    <property type="match status" value="1"/>
</dbReference>
<dbReference type="PANTHER" id="PTHR22803">
    <property type="entry name" value="MANNOSE, PHOSPHOLIPASE, LECTIN RECEPTOR RELATED"/>
    <property type="match status" value="1"/>
</dbReference>
<keyword evidence="1" id="KW-1015">Disulfide bond</keyword>
<feature type="transmembrane region" description="Helical" evidence="2">
    <location>
        <begin position="377"/>
        <end position="400"/>
    </location>
</feature>